<keyword evidence="3" id="KW-1185">Reference proteome</keyword>
<sequence>MVEPLYVPVLPVRRGAVTAYVRLRPAIRHRLAPLWTLPPRTGPERTRGASPPPDPEADGHGMNAWLTPRVDRLIEAMDGNPGWVDAGHVESELNGSALALRRLITRSDMVLVTAPGRDRTLQRYAADLAFLSGRGLAIRMAVDEPPDEPRSTELLALVDRLCMPPSQLDLILDAGEVSDVAESGKRSVVALDLLGSLLPWRTVVLTAGAFPRAAETFEAGAASTTTSRPERHDWALHDWIRRARPEQAPVYGDYSVEHVLGANLSDDRFAGHGPPWGLLRYTGPGHFLVARAPTRGNHHTDRVRALARWIVRDEAFRRSGADRSSAEDWWEACAEGAGPRGSGNPERWIHMGHIQHLTYVTRCLLSRGEGRQ</sequence>
<evidence type="ECO:0000313" key="3">
    <source>
        <dbReference type="Proteomes" id="UP001235744"/>
    </source>
</evidence>
<protein>
    <recommendedName>
        <fullName evidence="4">Beta protein</fullName>
    </recommendedName>
</protein>
<organism evidence="2 3">
    <name type="scientific">Streptomyces poriferorum</name>
    <dbReference type="NCBI Taxonomy" id="2798799"/>
    <lineage>
        <taxon>Bacteria</taxon>
        <taxon>Bacillati</taxon>
        <taxon>Actinomycetota</taxon>
        <taxon>Actinomycetes</taxon>
        <taxon>Kitasatosporales</taxon>
        <taxon>Streptomycetaceae</taxon>
        <taxon>Streptomyces</taxon>
    </lineage>
</organism>
<feature type="region of interest" description="Disordered" evidence="1">
    <location>
        <begin position="36"/>
        <end position="62"/>
    </location>
</feature>
<evidence type="ECO:0000256" key="1">
    <source>
        <dbReference type="SAM" id="MobiDB-lite"/>
    </source>
</evidence>
<dbReference type="Pfam" id="PF14350">
    <property type="entry name" value="Beta_protein"/>
    <property type="match status" value="1"/>
</dbReference>
<evidence type="ECO:0000313" key="2">
    <source>
        <dbReference type="EMBL" id="WLQ55319.1"/>
    </source>
</evidence>
<proteinExistence type="predicted"/>
<dbReference type="RefSeq" id="WP_306083643.1">
    <property type="nucleotide sequence ID" value="NZ_CP120988.1"/>
</dbReference>
<dbReference type="Proteomes" id="UP001235744">
    <property type="component" value="Chromosome"/>
</dbReference>
<name>A0ABY9ILP9_9ACTN</name>
<accession>A0ABY9ILP9</accession>
<dbReference type="EMBL" id="CP120988">
    <property type="protein sequence ID" value="WLQ55319.1"/>
    <property type="molecule type" value="Genomic_DNA"/>
</dbReference>
<evidence type="ECO:0008006" key="4">
    <source>
        <dbReference type="Google" id="ProtNLM"/>
    </source>
</evidence>
<reference evidence="2 3" key="1">
    <citation type="submission" date="2023-03" db="EMBL/GenBank/DDBJ databases">
        <title>Isolation and description of six Streptomyces strains from soil environments, able to metabolize different microbial glucans.</title>
        <authorList>
            <person name="Widen T."/>
            <person name="Larsbrink J."/>
        </authorList>
    </citation>
    <scope>NUCLEOTIDE SEQUENCE [LARGE SCALE GENOMIC DNA]</scope>
    <source>
        <strain evidence="2 3">Alt2</strain>
    </source>
</reference>
<gene>
    <name evidence="2" type="ORF">P8A19_07655</name>
</gene>
<dbReference type="InterPro" id="IPR025683">
    <property type="entry name" value="Protein_beta"/>
</dbReference>